<gene>
    <name evidence="1" type="ORF">HC176_15255</name>
</gene>
<comment type="caution">
    <text evidence="1">The sequence shown here is derived from an EMBL/GenBank/DDBJ whole genome shotgun (WGS) entry which is preliminary data.</text>
</comment>
<proteinExistence type="predicted"/>
<protein>
    <recommendedName>
        <fullName evidence="3">WYL domain-containing protein</fullName>
    </recommendedName>
</protein>
<accession>A0ABX1DKN7</accession>
<evidence type="ECO:0000313" key="2">
    <source>
        <dbReference type="Proteomes" id="UP000760545"/>
    </source>
</evidence>
<evidence type="ECO:0008006" key="3">
    <source>
        <dbReference type="Google" id="ProtNLM"/>
    </source>
</evidence>
<dbReference type="EMBL" id="JAAVJS010000033">
    <property type="protein sequence ID" value="NJX16846.1"/>
    <property type="molecule type" value="Genomic_DNA"/>
</dbReference>
<organism evidence="1 2">
    <name type="scientific">Tamlana crocina</name>
    <dbReference type="NCBI Taxonomy" id="393006"/>
    <lineage>
        <taxon>Bacteria</taxon>
        <taxon>Pseudomonadati</taxon>
        <taxon>Bacteroidota</taxon>
        <taxon>Flavobacteriia</taxon>
        <taxon>Flavobacteriales</taxon>
        <taxon>Flavobacteriaceae</taxon>
        <taxon>Tamlana</taxon>
    </lineage>
</organism>
<name>A0ABX1DKN7_9FLAO</name>
<dbReference type="Proteomes" id="UP000760545">
    <property type="component" value="Unassembled WGS sequence"/>
</dbReference>
<sequence length="70" mass="8553">MLTFKQILTFAYDSEYESAYDLSEKRRFSQPKIYTGNNDLSKRWYVYFSFRDPETGRLKRQTPIYVELLH</sequence>
<dbReference type="RefSeq" id="WP_167919810.1">
    <property type="nucleotide sequence ID" value="NZ_JAAVJS010000033.1"/>
</dbReference>
<evidence type="ECO:0000313" key="1">
    <source>
        <dbReference type="EMBL" id="NJX16846.1"/>
    </source>
</evidence>
<reference evidence="1 2" key="1">
    <citation type="submission" date="2020-03" db="EMBL/GenBank/DDBJ databases">
        <title>Tamlana sp. nov, isolated from XXX.</title>
        <authorList>
            <person name="Cao W.R."/>
        </authorList>
    </citation>
    <scope>NUCLEOTIDE SEQUENCE [LARGE SCALE GENOMIC DNA]</scope>
    <source>
        <strain evidence="1 2">HST1-43</strain>
    </source>
</reference>
<keyword evidence="2" id="KW-1185">Reference proteome</keyword>